<dbReference type="Pfam" id="PF01425">
    <property type="entry name" value="Amidase"/>
    <property type="match status" value="1"/>
</dbReference>
<dbReference type="GO" id="GO:0050566">
    <property type="term" value="F:asparaginyl-tRNA synthase (glutamine-hydrolyzing) activity"/>
    <property type="evidence" value="ECO:0007669"/>
    <property type="project" value="UniProtKB-EC"/>
</dbReference>
<reference evidence="4 5" key="1">
    <citation type="submission" date="2024-06" db="EMBL/GenBank/DDBJ databases">
        <title>Genomic Encyclopedia of Type Strains, Phase IV (KMG-IV): sequencing the most valuable type-strain genomes for metagenomic binning, comparative biology and taxonomic classification.</title>
        <authorList>
            <person name="Goeker M."/>
        </authorList>
    </citation>
    <scope>NUCLEOTIDE SEQUENCE [LARGE SCALE GENOMIC DNA]</scope>
    <source>
        <strain evidence="4 5">DSM 105042</strain>
    </source>
</reference>
<dbReference type="InterPro" id="IPR020556">
    <property type="entry name" value="Amidase_CS"/>
</dbReference>
<evidence type="ECO:0000256" key="2">
    <source>
        <dbReference type="ARBA" id="ARBA00021874"/>
    </source>
</evidence>
<dbReference type="SUPFAM" id="SSF75304">
    <property type="entry name" value="Amidase signature (AS) enzymes"/>
    <property type="match status" value="1"/>
</dbReference>
<dbReference type="InterPro" id="IPR000120">
    <property type="entry name" value="Amidase"/>
</dbReference>
<dbReference type="InterPro" id="IPR023631">
    <property type="entry name" value="Amidase_dom"/>
</dbReference>
<accession>A0ABV2HB70</accession>
<keyword evidence="5" id="KW-1185">Reference proteome</keyword>
<dbReference type="NCBIfam" id="NF005460">
    <property type="entry name" value="PRK07056.1"/>
    <property type="match status" value="1"/>
</dbReference>
<dbReference type="InterPro" id="IPR036928">
    <property type="entry name" value="AS_sf"/>
</dbReference>
<feature type="domain" description="Amidase" evidence="3">
    <location>
        <begin position="44"/>
        <end position="436"/>
    </location>
</feature>
<evidence type="ECO:0000313" key="4">
    <source>
        <dbReference type="EMBL" id="MET3587808.1"/>
    </source>
</evidence>
<dbReference type="Proteomes" id="UP001549031">
    <property type="component" value="Unassembled WGS sequence"/>
</dbReference>
<sequence length="449" mass="46879">MKTVLDNAAALSKGETNSQTLTEQALQRMNDPEGQGAKVFIRRNDARAMNLAKASDLVRTAGHPRSPLEGLPISVKDLFDLTGETTLAASKAAESASPAAADAPVVRRLIAAGAVITGTTNMSEYAFSGLGLNPHYGTPLNPYDRAIGRIPGGSSSGAAVSVADGMAIAAIGTDTGGSIRIPSALCGLTGFKPTAERIPRRGSLPLSTTLDSIGPLAQSVTCCAIVDAVLAGEDPEAIPSALPISGLRLAVPQTVVLSDMDAAVASAFERALSRLSKAGAVITDLPMEEFGELGTINARGSIIAAEAYHWHQDLIEHSGASYDQRVRTRILKGAEMSAIDLLRLLDARLDWRERVAAKMHGFDAMIMPTVPVVAPALAPLEIDDELFFKTNALILRNPSIINFLDGCALSLPCHEPCSAPVGLTVAGLSTSDRHVLAAGLAIEQVLTLQ</sequence>
<dbReference type="RefSeq" id="WP_247245427.1">
    <property type="nucleotide sequence ID" value="NZ_JALJRA010000015.1"/>
</dbReference>
<dbReference type="Gene3D" id="3.90.1300.10">
    <property type="entry name" value="Amidase signature (AS) domain"/>
    <property type="match status" value="1"/>
</dbReference>
<dbReference type="PROSITE" id="PS00571">
    <property type="entry name" value="AMIDASES"/>
    <property type="match status" value="1"/>
</dbReference>
<name>A0ABV2HB70_9HYPH</name>
<dbReference type="GO" id="GO:0050567">
    <property type="term" value="F:glutaminyl-tRNA synthase (glutamine-hydrolyzing) activity"/>
    <property type="evidence" value="ECO:0007669"/>
    <property type="project" value="UniProtKB-EC"/>
</dbReference>
<keyword evidence="4" id="KW-0436">Ligase</keyword>
<gene>
    <name evidence="4" type="ORF">ABID21_003939</name>
</gene>
<evidence type="ECO:0000313" key="5">
    <source>
        <dbReference type="Proteomes" id="UP001549031"/>
    </source>
</evidence>
<evidence type="ECO:0000256" key="1">
    <source>
        <dbReference type="ARBA" id="ARBA00003871"/>
    </source>
</evidence>
<dbReference type="PANTHER" id="PTHR11895">
    <property type="entry name" value="TRANSAMIDASE"/>
    <property type="match status" value="1"/>
</dbReference>
<comment type="function">
    <text evidence="1">Hydrolyzes indole-3-acetamide (IAM) into indole-3-acetic acid (IAA).</text>
</comment>
<organism evidence="4 5">
    <name type="scientific">Pseudorhizobium tarimense</name>
    <dbReference type="NCBI Taxonomy" id="1079109"/>
    <lineage>
        <taxon>Bacteria</taxon>
        <taxon>Pseudomonadati</taxon>
        <taxon>Pseudomonadota</taxon>
        <taxon>Alphaproteobacteria</taxon>
        <taxon>Hyphomicrobiales</taxon>
        <taxon>Rhizobiaceae</taxon>
        <taxon>Rhizobium/Agrobacterium group</taxon>
        <taxon>Pseudorhizobium</taxon>
    </lineage>
</organism>
<dbReference type="PANTHER" id="PTHR11895:SF176">
    <property type="entry name" value="AMIDASE AMID-RELATED"/>
    <property type="match status" value="1"/>
</dbReference>
<comment type="caution">
    <text evidence="4">The sequence shown here is derived from an EMBL/GenBank/DDBJ whole genome shotgun (WGS) entry which is preliminary data.</text>
</comment>
<proteinExistence type="predicted"/>
<dbReference type="EMBL" id="JBEPLJ010000016">
    <property type="protein sequence ID" value="MET3587808.1"/>
    <property type="molecule type" value="Genomic_DNA"/>
</dbReference>
<protein>
    <recommendedName>
        <fullName evidence="2">Indoleacetamide hydrolase</fullName>
    </recommendedName>
</protein>
<evidence type="ECO:0000259" key="3">
    <source>
        <dbReference type="Pfam" id="PF01425"/>
    </source>
</evidence>